<name>A0A0L0G5J0_9EUKA</name>
<dbReference type="GO" id="GO:0003735">
    <property type="term" value="F:structural constituent of ribosome"/>
    <property type="evidence" value="ECO:0007669"/>
    <property type="project" value="InterPro"/>
</dbReference>
<evidence type="ECO:0000259" key="1">
    <source>
        <dbReference type="Pfam" id="PF10484"/>
    </source>
</evidence>
<proteinExistence type="predicted"/>
<dbReference type="GO" id="GO:0005840">
    <property type="term" value="C:ribosome"/>
    <property type="evidence" value="ECO:0007669"/>
    <property type="project" value="InterPro"/>
</dbReference>
<dbReference type="GeneID" id="25904074"/>
<keyword evidence="3" id="KW-1185">Reference proteome</keyword>
<dbReference type="InterPro" id="IPR023611">
    <property type="entry name" value="mS23_dom_met"/>
</dbReference>
<organism evidence="2 3">
    <name type="scientific">Sphaeroforma arctica JP610</name>
    <dbReference type="NCBI Taxonomy" id="667725"/>
    <lineage>
        <taxon>Eukaryota</taxon>
        <taxon>Ichthyosporea</taxon>
        <taxon>Ichthyophonida</taxon>
        <taxon>Sphaeroforma</taxon>
    </lineage>
</organism>
<gene>
    <name evidence="2" type="ORF">SARC_03570</name>
</gene>
<dbReference type="GO" id="GO:0006412">
    <property type="term" value="P:translation"/>
    <property type="evidence" value="ECO:0007669"/>
    <property type="project" value="InterPro"/>
</dbReference>
<reference evidence="2 3" key="1">
    <citation type="submission" date="2011-02" db="EMBL/GenBank/DDBJ databases">
        <title>The Genome Sequence of Sphaeroforma arctica JP610.</title>
        <authorList>
            <consortium name="The Broad Institute Genome Sequencing Platform"/>
            <person name="Russ C."/>
            <person name="Cuomo C."/>
            <person name="Young S.K."/>
            <person name="Zeng Q."/>
            <person name="Gargeya S."/>
            <person name="Alvarado L."/>
            <person name="Berlin A."/>
            <person name="Chapman S.B."/>
            <person name="Chen Z."/>
            <person name="Freedman E."/>
            <person name="Gellesch M."/>
            <person name="Goldberg J."/>
            <person name="Griggs A."/>
            <person name="Gujja S."/>
            <person name="Heilman E."/>
            <person name="Heiman D."/>
            <person name="Howarth C."/>
            <person name="Mehta T."/>
            <person name="Neiman D."/>
            <person name="Pearson M."/>
            <person name="Roberts A."/>
            <person name="Saif S."/>
            <person name="Shea T."/>
            <person name="Shenoy N."/>
            <person name="Sisk P."/>
            <person name="Stolte C."/>
            <person name="Sykes S."/>
            <person name="White J."/>
            <person name="Yandava C."/>
            <person name="Burger G."/>
            <person name="Gray M.W."/>
            <person name="Holland P.W.H."/>
            <person name="King N."/>
            <person name="Lang F.B.F."/>
            <person name="Roger A.J."/>
            <person name="Ruiz-Trillo I."/>
            <person name="Haas B."/>
            <person name="Nusbaum C."/>
            <person name="Birren B."/>
        </authorList>
    </citation>
    <scope>NUCLEOTIDE SEQUENCE [LARGE SCALE GENOMIC DNA]</scope>
    <source>
        <strain evidence="2 3">JP610</strain>
    </source>
</reference>
<dbReference type="EMBL" id="KQ241780">
    <property type="protein sequence ID" value="KNC84209.1"/>
    <property type="molecule type" value="Genomic_DNA"/>
</dbReference>
<sequence>MVAIPPHDYPGRSNKVKSIKFPEDKLRKKFYDSQVGKGTEATPLYESSARSICDEFVKVQKEMMSKKMSEAEAFAEAETIINQRMKNTSPVSKAGKNSQKVIHDLLQSIKDAQANKMLGGAKGMLSNTTSGFMSTTLRYIKIDLF</sequence>
<dbReference type="Pfam" id="PF10484">
    <property type="entry name" value="MRP-S23"/>
    <property type="match status" value="1"/>
</dbReference>
<dbReference type="Proteomes" id="UP000054560">
    <property type="component" value="Unassembled WGS sequence"/>
</dbReference>
<accession>A0A0L0G5J0</accession>
<feature type="domain" description="Small ribosomal subunit protein mS23 conserved" evidence="1">
    <location>
        <begin position="13"/>
        <end position="84"/>
    </location>
</feature>
<evidence type="ECO:0000313" key="2">
    <source>
        <dbReference type="EMBL" id="KNC84209.1"/>
    </source>
</evidence>
<dbReference type="RefSeq" id="XP_014158111.1">
    <property type="nucleotide sequence ID" value="XM_014302636.1"/>
</dbReference>
<evidence type="ECO:0000313" key="3">
    <source>
        <dbReference type="Proteomes" id="UP000054560"/>
    </source>
</evidence>
<protein>
    <recommendedName>
        <fullName evidence="1">Small ribosomal subunit protein mS23 conserved domain-containing protein</fullName>
    </recommendedName>
</protein>
<dbReference type="AlphaFoldDB" id="A0A0L0G5J0"/>